<evidence type="ECO:0000313" key="2">
    <source>
        <dbReference type="Proteomes" id="UP000321287"/>
    </source>
</evidence>
<protein>
    <submittedName>
        <fullName evidence="1">Uncharacterized protein</fullName>
    </submittedName>
</protein>
<sequence length="172" mass="18963">MSDTKNCEYCGATFSRKPGMRLSKWLPRRFCSVACGAHCGGNATGSRVKKERASGPANIDPKYDDYSLEDVVRDCGGIDALAAHFAISKHAIRYWNRVPTRRQYEIRDLSGIPLAVIERVKKSEVVAEHPQSKPKITRIDPLPAGSAETWGAMMPGVSWADAQRDIAQMGAR</sequence>
<proteinExistence type="predicted"/>
<name>A0AAN4R4S3_9PROT</name>
<accession>A0AAN4R4S3</accession>
<dbReference type="Proteomes" id="UP000321287">
    <property type="component" value="Unassembled WGS sequence"/>
</dbReference>
<evidence type="ECO:0000313" key="1">
    <source>
        <dbReference type="EMBL" id="GEL54362.1"/>
    </source>
</evidence>
<reference evidence="1 2" key="1">
    <citation type="submission" date="2019-07" db="EMBL/GenBank/DDBJ databases">
        <title>Whole genome shotgun sequence of Asaia bogorensis NBRC 16594.</title>
        <authorList>
            <person name="Hosoyama A."/>
            <person name="Uohara A."/>
            <person name="Ohji S."/>
            <person name="Ichikawa N."/>
        </authorList>
    </citation>
    <scope>NUCLEOTIDE SEQUENCE [LARGE SCALE GENOMIC DNA]</scope>
    <source>
        <strain evidence="1 2">NBRC 16594</strain>
    </source>
</reference>
<keyword evidence="2" id="KW-1185">Reference proteome</keyword>
<dbReference type="InterPro" id="IPR010982">
    <property type="entry name" value="Lambda_DNA-bd_dom_sf"/>
</dbReference>
<dbReference type="EMBL" id="BJVS01000007">
    <property type="protein sequence ID" value="GEL54362.1"/>
    <property type="molecule type" value="Genomic_DNA"/>
</dbReference>
<dbReference type="Gene3D" id="1.10.260.40">
    <property type="entry name" value="lambda repressor-like DNA-binding domains"/>
    <property type="match status" value="1"/>
</dbReference>
<comment type="caution">
    <text evidence="1">The sequence shown here is derived from an EMBL/GenBank/DDBJ whole genome shotgun (WGS) entry which is preliminary data.</text>
</comment>
<dbReference type="GO" id="GO:0003677">
    <property type="term" value="F:DNA binding"/>
    <property type="evidence" value="ECO:0007669"/>
    <property type="project" value="InterPro"/>
</dbReference>
<organism evidence="1 2">
    <name type="scientific">Asaia bogorensis NBRC 16594</name>
    <dbReference type="NCBI Taxonomy" id="1231624"/>
    <lineage>
        <taxon>Bacteria</taxon>
        <taxon>Pseudomonadati</taxon>
        <taxon>Pseudomonadota</taxon>
        <taxon>Alphaproteobacteria</taxon>
        <taxon>Acetobacterales</taxon>
        <taxon>Acetobacteraceae</taxon>
        <taxon>Asaia</taxon>
    </lineage>
</organism>
<dbReference type="AlphaFoldDB" id="A0AAN4R4S3"/>
<dbReference type="GeneID" id="78226567"/>
<dbReference type="RefSeq" id="WP_062164659.1">
    <property type="nucleotide sequence ID" value="NZ_AP014690.1"/>
</dbReference>
<gene>
    <name evidence="1" type="ORF">ABO01nite_23690</name>
</gene>
<dbReference type="KEGG" id="abg:Asbog_01525"/>